<feature type="compositionally biased region" description="Basic residues" evidence="1">
    <location>
        <begin position="39"/>
        <end position="57"/>
    </location>
</feature>
<keyword evidence="3" id="KW-1185">Reference proteome</keyword>
<organism evidence="2 3">
    <name type="scientific">Ambispora gerdemannii</name>
    <dbReference type="NCBI Taxonomy" id="144530"/>
    <lineage>
        <taxon>Eukaryota</taxon>
        <taxon>Fungi</taxon>
        <taxon>Fungi incertae sedis</taxon>
        <taxon>Mucoromycota</taxon>
        <taxon>Glomeromycotina</taxon>
        <taxon>Glomeromycetes</taxon>
        <taxon>Archaeosporales</taxon>
        <taxon>Ambisporaceae</taxon>
        <taxon>Ambispora</taxon>
    </lineage>
</organism>
<dbReference type="OrthoDB" id="10654184at2759"/>
<dbReference type="AlphaFoldDB" id="A0A9N9FQ97"/>
<evidence type="ECO:0000313" key="2">
    <source>
        <dbReference type="EMBL" id="CAG8553963.1"/>
    </source>
</evidence>
<comment type="caution">
    <text evidence="2">The sequence shown here is derived from an EMBL/GenBank/DDBJ whole genome shotgun (WGS) entry which is preliminary data.</text>
</comment>
<dbReference type="EMBL" id="CAJVPL010001125">
    <property type="protein sequence ID" value="CAG8553963.1"/>
    <property type="molecule type" value="Genomic_DNA"/>
</dbReference>
<name>A0A9N9FQ97_9GLOM</name>
<feature type="region of interest" description="Disordered" evidence="1">
    <location>
        <begin position="1"/>
        <end position="101"/>
    </location>
</feature>
<evidence type="ECO:0000313" key="3">
    <source>
        <dbReference type="Proteomes" id="UP000789831"/>
    </source>
</evidence>
<feature type="compositionally biased region" description="Basic and acidic residues" evidence="1">
    <location>
        <begin position="1"/>
        <end position="23"/>
    </location>
</feature>
<feature type="compositionally biased region" description="Basic and acidic residues" evidence="1">
    <location>
        <begin position="65"/>
        <end position="77"/>
    </location>
</feature>
<reference evidence="2" key="1">
    <citation type="submission" date="2021-06" db="EMBL/GenBank/DDBJ databases">
        <authorList>
            <person name="Kallberg Y."/>
            <person name="Tangrot J."/>
            <person name="Rosling A."/>
        </authorList>
    </citation>
    <scope>NUCLEOTIDE SEQUENCE</scope>
    <source>
        <strain evidence="2">MT106</strain>
    </source>
</reference>
<proteinExistence type="predicted"/>
<evidence type="ECO:0000256" key="1">
    <source>
        <dbReference type="SAM" id="MobiDB-lite"/>
    </source>
</evidence>
<sequence length="174" mass="19403">MSEAKMKDDDQTKEESFQERLTMDETEVSPIRKTEVKSSQKKKNATTTSKKRHKKTSKTADGTDEDKAMDKREEVSIKKSHSSKNGGKSVSARKGASTPEEDKMIMEGMAELAGEAEKGKWKALADRMGNGRNADFVRQLCANVCPPGKEFNSIKKFIKLQLISNNSCLIKELV</sequence>
<gene>
    <name evidence="2" type="ORF">AGERDE_LOCUS6811</name>
</gene>
<dbReference type="Proteomes" id="UP000789831">
    <property type="component" value="Unassembled WGS sequence"/>
</dbReference>
<accession>A0A9N9FQ97</accession>
<protein>
    <submittedName>
        <fullName evidence="2">5487_t:CDS:1</fullName>
    </submittedName>
</protein>